<evidence type="ECO:0000313" key="3">
    <source>
        <dbReference type="Proteomes" id="UP000190797"/>
    </source>
</evidence>
<feature type="compositionally biased region" description="Basic residues" evidence="1">
    <location>
        <begin position="82"/>
        <end position="94"/>
    </location>
</feature>
<proteinExistence type="predicted"/>
<keyword evidence="3" id="KW-1185">Reference proteome</keyword>
<feature type="region of interest" description="Disordered" evidence="1">
    <location>
        <begin position="66"/>
        <end position="94"/>
    </location>
</feature>
<dbReference type="Proteomes" id="UP000190797">
    <property type="component" value="Chromosome"/>
</dbReference>
<organism evidence="2 3">
    <name type="scientific">[Actinomadura] parvosata subsp. kistnae</name>
    <dbReference type="NCBI Taxonomy" id="1909395"/>
    <lineage>
        <taxon>Bacteria</taxon>
        <taxon>Bacillati</taxon>
        <taxon>Actinomycetota</taxon>
        <taxon>Actinomycetes</taxon>
        <taxon>Streptosporangiales</taxon>
        <taxon>Streptosporangiaceae</taxon>
        <taxon>Nonomuraea</taxon>
    </lineage>
</organism>
<reference evidence="3" key="1">
    <citation type="journal article" date="2017" name="Med. Chem. Commun.">
        <title>Nonomuraea sp. ATCC 55076 harbours the largest actinomycete chromosome to date and the kistamicin biosynthetic gene cluster.</title>
        <authorList>
            <person name="Nazari B."/>
            <person name="Forneris C.C."/>
            <person name="Gibson M.I."/>
            <person name="Moon K."/>
            <person name="Schramma K.R."/>
            <person name="Seyedsayamdost M.R."/>
        </authorList>
    </citation>
    <scope>NUCLEOTIDE SEQUENCE [LARGE SCALE GENOMIC DNA]</scope>
    <source>
        <strain evidence="3">ATCC 55076</strain>
    </source>
</reference>
<evidence type="ECO:0000256" key="1">
    <source>
        <dbReference type="SAM" id="MobiDB-lite"/>
    </source>
</evidence>
<accession>A0A1U9ZX42</accession>
<gene>
    <name evidence="2" type="ORF">BKM31_14575</name>
</gene>
<protein>
    <submittedName>
        <fullName evidence="2">Uncharacterized protein</fullName>
    </submittedName>
</protein>
<dbReference type="AlphaFoldDB" id="A0A1U9ZX42"/>
<dbReference type="EMBL" id="CP017717">
    <property type="protein sequence ID" value="AQZ62523.1"/>
    <property type="molecule type" value="Genomic_DNA"/>
</dbReference>
<dbReference type="KEGG" id="noa:BKM31_14575"/>
<sequence>MRFSADSCRAVEEMTRIGRSTRPATSQPSTAARAVTTMSARAAWGSSADRVSACTRSAKTCRSSAGVGIGGSVPDGSEPLRSRRVKKVPRRISR</sequence>
<evidence type="ECO:0000313" key="2">
    <source>
        <dbReference type="EMBL" id="AQZ62523.1"/>
    </source>
</evidence>
<name>A0A1U9ZX42_9ACTN</name>